<dbReference type="Proteomes" id="UP000592820">
    <property type="component" value="Unassembled WGS sequence"/>
</dbReference>
<evidence type="ECO:0000313" key="1">
    <source>
        <dbReference type="EMBL" id="MBB5405983.1"/>
    </source>
</evidence>
<dbReference type="EMBL" id="JACHDE010000053">
    <property type="protein sequence ID" value="MBB5405983.1"/>
    <property type="molecule type" value="Genomic_DNA"/>
</dbReference>
<organism evidence="1 2">
    <name type="scientific">Paraburkholderia youngii</name>
    <dbReference type="NCBI Taxonomy" id="2782701"/>
    <lineage>
        <taxon>Bacteria</taxon>
        <taxon>Pseudomonadati</taxon>
        <taxon>Pseudomonadota</taxon>
        <taxon>Betaproteobacteria</taxon>
        <taxon>Burkholderiales</taxon>
        <taxon>Burkholderiaceae</taxon>
        <taxon>Paraburkholderia</taxon>
    </lineage>
</organism>
<dbReference type="AlphaFoldDB" id="A0A7W8LG38"/>
<dbReference type="RefSeq" id="WP_013092661.1">
    <property type="nucleotide sequence ID" value="NZ_JACHDE010000053.1"/>
</dbReference>
<dbReference type="GeneID" id="301096115"/>
<reference evidence="1 2" key="1">
    <citation type="submission" date="2020-08" db="EMBL/GenBank/DDBJ databases">
        <title>Genomic Encyclopedia of Type Strains, Phase IV (KMG-V): Genome sequencing to study the core and pangenomes of soil and plant-associated prokaryotes.</title>
        <authorList>
            <person name="Whitman W."/>
        </authorList>
    </citation>
    <scope>NUCLEOTIDE SEQUENCE [LARGE SCALE GENOMIC DNA]</scope>
    <source>
        <strain evidence="1 2">JPY162</strain>
    </source>
</reference>
<gene>
    <name evidence="1" type="ORF">HDG41_008082</name>
</gene>
<sequence length="108" mass="12170">MGLKLQGSHPHSLEITRLAAAVRANADDARVWRWYADLMEDGRVSCTRTRKGWLITVDGRCTVEDESFDCAVRRAEQTWSDIAQSQVKLLRRGKTAVKTIGSSLPQLR</sequence>
<evidence type="ECO:0000313" key="2">
    <source>
        <dbReference type="Proteomes" id="UP000592820"/>
    </source>
</evidence>
<accession>A0A7W8LG38</accession>
<protein>
    <submittedName>
        <fullName evidence="1">Redox-sensitive bicupin YhaK (Pirin superfamily)</fullName>
    </submittedName>
</protein>
<name>A0A7W8LG38_9BURK</name>
<proteinExistence type="predicted"/>
<comment type="caution">
    <text evidence="1">The sequence shown here is derived from an EMBL/GenBank/DDBJ whole genome shotgun (WGS) entry which is preliminary data.</text>
</comment>